<feature type="domain" description="Type I restriction modification DNA specificity" evidence="5">
    <location>
        <begin position="30"/>
        <end position="211"/>
    </location>
</feature>
<dbReference type="InterPro" id="IPR044946">
    <property type="entry name" value="Restrct_endonuc_typeI_TRD_sf"/>
</dbReference>
<feature type="coiled-coil region" evidence="4">
    <location>
        <begin position="193"/>
        <end position="220"/>
    </location>
</feature>
<feature type="domain" description="Type I restriction modification DNA specificity" evidence="5">
    <location>
        <begin position="240"/>
        <end position="409"/>
    </location>
</feature>
<reference evidence="6 7" key="1">
    <citation type="submission" date="2016-09" db="EMBL/GenBank/DDBJ databases">
        <title>Complete Genome Sequence of Lactobacillus salivarius Jin.</title>
        <authorList>
            <person name="Jin N."/>
            <person name="Li C."/>
            <person name="Wang M."/>
            <person name="Ren D."/>
            <person name="Di Y."/>
            <person name="Pan R."/>
            <person name="Du S."/>
            <person name="Lu H."/>
            <person name="Li X."/>
            <person name="Tian M."/>
        </authorList>
    </citation>
    <scope>NUCLEOTIDE SEQUENCE [LARGE SCALE GENOMIC DNA]</scope>
    <source>
        <strain evidence="6 7">CICC 23174</strain>
    </source>
</reference>
<dbReference type="GO" id="GO:0003677">
    <property type="term" value="F:DNA binding"/>
    <property type="evidence" value="ECO:0007669"/>
    <property type="project" value="UniProtKB-KW"/>
</dbReference>
<keyword evidence="3" id="KW-0238">DNA-binding</keyword>
<sequence>MIEFKTKENVMDNKKNGIPELRFPGFTGAWEQRKLGEVATSHARIGWQNLRTSEFLNSGYYMLITGTDFKNGAIDFSNIHYVEKKRYDQDKNIQIKGENILVTKDGTLGKVAYIDKLSKPATLNTGVFNIKVIDKAVVNPQYLFQYLKAPFLLKFASEQSTGGTIKHLNQGVLIKFPIPLPSIDEQKKIANFFRSIESLIALHQRKLEHLQEQKKGLLQKMFPKNGETVPEVRFPGFTDAWEQRKLGDVATFKQGVQVGLEKQYTEKAPGRERFIRIVDYTQKTEDIRYIDKIPNANYVDKNDVVVVRYGAAGFVGHGISGIIANNMFTVNPFENLDKTYLYTYIKQDKIRKYLNSNSGSSTMPAINFNIMKTLPIPCSSIVEQKRIAGFFQQLDTLIALHQRKLEHLELMKKGLLQQMFV</sequence>
<gene>
    <name evidence="6" type="ORF">BHF65_01720</name>
</gene>
<keyword evidence="2" id="KW-0680">Restriction system</keyword>
<evidence type="ECO:0000256" key="3">
    <source>
        <dbReference type="ARBA" id="ARBA00023125"/>
    </source>
</evidence>
<dbReference type="Pfam" id="PF01420">
    <property type="entry name" value="Methylase_S"/>
    <property type="match status" value="2"/>
</dbReference>
<accession>A0A1D7TPX9</accession>
<dbReference type="AlphaFoldDB" id="A0A1D7TPX9"/>
<dbReference type="Proteomes" id="UP000094723">
    <property type="component" value="Chromosome"/>
</dbReference>
<dbReference type="SUPFAM" id="SSF116734">
    <property type="entry name" value="DNA methylase specificity domain"/>
    <property type="match status" value="2"/>
</dbReference>
<evidence type="ECO:0000259" key="5">
    <source>
        <dbReference type="Pfam" id="PF01420"/>
    </source>
</evidence>
<dbReference type="EMBL" id="CP017107">
    <property type="protein sequence ID" value="AOO73020.1"/>
    <property type="molecule type" value="Genomic_DNA"/>
</dbReference>
<dbReference type="InterPro" id="IPR052021">
    <property type="entry name" value="Type-I_RS_S_subunit"/>
</dbReference>
<dbReference type="GO" id="GO:0009307">
    <property type="term" value="P:DNA restriction-modification system"/>
    <property type="evidence" value="ECO:0007669"/>
    <property type="project" value="UniProtKB-KW"/>
</dbReference>
<protein>
    <recommendedName>
        <fullName evidence="5">Type I restriction modification DNA specificity domain-containing protein</fullName>
    </recommendedName>
</protein>
<comment type="similarity">
    <text evidence="1">Belongs to the type-I restriction system S methylase family.</text>
</comment>
<dbReference type="CDD" id="cd17263">
    <property type="entry name" value="RMtype1_S_AbaB8300I-TRD1-CR1_like"/>
    <property type="match status" value="1"/>
</dbReference>
<evidence type="ECO:0000256" key="1">
    <source>
        <dbReference type="ARBA" id="ARBA00010923"/>
    </source>
</evidence>
<proteinExistence type="inferred from homology"/>
<evidence type="ECO:0000313" key="6">
    <source>
        <dbReference type="EMBL" id="AOO73020.1"/>
    </source>
</evidence>
<evidence type="ECO:0000256" key="4">
    <source>
        <dbReference type="SAM" id="Coils"/>
    </source>
</evidence>
<evidence type="ECO:0000313" key="7">
    <source>
        <dbReference type="Proteomes" id="UP000094723"/>
    </source>
</evidence>
<dbReference type="PANTHER" id="PTHR30408">
    <property type="entry name" value="TYPE-1 RESTRICTION ENZYME ECOKI SPECIFICITY PROTEIN"/>
    <property type="match status" value="1"/>
</dbReference>
<evidence type="ECO:0000256" key="2">
    <source>
        <dbReference type="ARBA" id="ARBA00022747"/>
    </source>
</evidence>
<name>A0A1D7TPX9_9LACO</name>
<organism evidence="6 7">
    <name type="scientific">Ligilactobacillus salivarius</name>
    <dbReference type="NCBI Taxonomy" id="1624"/>
    <lineage>
        <taxon>Bacteria</taxon>
        <taxon>Bacillati</taxon>
        <taxon>Bacillota</taxon>
        <taxon>Bacilli</taxon>
        <taxon>Lactobacillales</taxon>
        <taxon>Lactobacillaceae</taxon>
        <taxon>Ligilactobacillus</taxon>
    </lineage>
</organism>
<dbReference type="Gene3D" id="3.90.220.20">
    <property type="entry name" value="DNA methylase specificity domains"/>
    <property type="match status" value="2"/>
</dbReference>
<dbReference type="InterPro" id="IPR000055">
    <property type="entry name" value="Restrct_endonuc_typeI_TRD"/>
</dbReference>
<dbReference type="REBASE" id="159706">
    <property type="entry name" value="S3.Lsa23174ORF1715P"/>
</dbReference>
<dbReference type="PANTHER" id="PTHR30408:SF12">
    <property type="entry name" value="TYPE I RESTRICTION ENZYME MJAVIII SPECIFICITY SUBUNIT"/>
    <property type="match status" value="1"/>
</dbReference>
<keyword evidence="4" id="KW-0175">Coiled coil</keyword>